<feature type="signal peptide" evidence="1">
    <location>
        <begin position="1"/>
        <end position="29"/>
    </location>
</feature>
<evidence type="ECO:0000313" key="2">
    <source>
        <dbReference type="EMBL" id="MCS4554918.1"/>
    </source>
</evidence>
<name>A0ABT2FFG7_9GAMM</name>
<accession>A0ABT2FFG7</accession>
<dbReference type="Proteomes" id="UP001201549">
    <property type="component" value="Unassembled WGS sequence"/>
</dbReference>
<proteinExistence type="predicted"/>
<sequence length="211" mass="23791">MQWRNKLGKVAVILLLVPQLMACAVVANAQKRQQAILDSAESQCDFAAAVTTPTPTENGFKVVVDNHSPACDNFAEGKSYYAIVPIKPNATLRISSEAYNPALYFKPIVRFYDANFNAEKTLIPELRPPKFTSYLSQERVMQGTVVTPSNAHYLLIYTSPTFLQTWDYFTVTPGRFEAVRQNDHYVQRQTPSQTSLIYRGRVGTLTINYIE</sequence>
<keyword evidence="3" id="KW-1185">Reference proteome</keyword>
<gene>
    <name evidence="2" type="ORF">L9G74_00520</name>
</gene>
<reference evidence="3" key="2">
    <citation type="submission" date="2023-07" db="EMBL/GenBank/DDBJ databases">
        <title>Shewanella mangrovi sp. nov., an acetaldehyde- degrading bacterium isolated from mangrove sediment.</title>
        <authorList>
            <person name="Liu Y."/>
        </authorList>
    </citation>
    <scope>NUCLEOTIDE SEQUENCE [LARGE SCALE GENOMIC DNA]</scope>
    <source>
        <strain evidence="3">C32</strain>
    </source>
</reference>
<dbReference type="EMBL" id="JAKOGG010000001">
    <property type="protein sequence ID" value="MCS4554918.1"/>
    <property type="molecule type" value="Genomic_DNA"/>
</dbReference>
<keyword evidence="1" id="KW-0732">Signal</keyword>
<comment type="caution">
    <text evidence="2">The sequence shown here is derived from an EMBL/GenBank/DDBJ whole genome shotgun (WGS) entry which is preliminary data.</text>
</comment>
<evidence type="ECO:0000256" key="1">
    <source>
        <dbReference type="SAM" id="SignalP"/>
    </source>
</evidence>
<protein>
    <submittedName>
        <fullName evidence="2">Uncharacterized protein</fullName>
    </submittedName>
</protein>
<reference evidence="2 3" key="1">
    <citation type="submission" date="2022-02" db="EMBL/GenBank/DDBJ databases">
        <authorList>
            <person name="Zhuang L."/>
        </authorList>
    </citation>
    <scope>NUCLEOTIDE SEQUENCE [LARGE SCALE GENOMIC DNA]</scope>
    <source>
        <strain evidence="2 3">C32</strain>
    </source>
</reference>
<feature type="chain" id="PRO_5045681301" evidence="1">
    <location>
        <begin position="30"/>
        <end position="211"/>
    </location>
</feature>
<evidence type="ECO:0000313" key="3">
    <source>
        <dbReference type="Proteomes" id="UP001201549"/>
    </source>
</evidence>
<organism evidence="2 3">
    <name type="scientific">Shewanella electrica</name>
    <dbReference type="NCBI Taxonomy" id="515560"/>
    <lineage>
        <taxon>Bacteria</taxon>
        <taxon>Pseudomonadati</taxon>
        <taxon>Pseudomonadota</taxon>
        <taxon>Gammaproteobacteria</taxon>
        <taxon>Alteromonadales</taxon>
        <taxon>Shewanellaceae</taxon>
        <taxon>Shewanella</taxon>
    </lineage>
</organism>
<dbReference type="RefSeq" id="WP_238894243.1">
    <property type="nucleotide sequence ID" value="NZ_JAKOGG010000001.1"/>
</dbReference>